<feature type="compositionally biased region" description="Acidic residues" evidence="1">
    <location>
        <begin position="28"/>
        <end position="37"/>
    </location>
</feature>
<protein>
    <submittedName>
        <fullName evidence="3">Uncharacterized protein LOC107266200 isoform X2</fullName>
    </submittedName>
</protein>
<reference evidence="3" key="1">
    <citation type="submission" date="2025-08" db="UniProtKB">
        <authorList>
            <consortium name="RefSeq"/>
        </authorList>
    </citation>
    <scope>IDENTIFICATION</scope>
</reference>
<keyword evidence="2" id="KW-1185">Reference proteome</keyword>
<feature type="compositionally biased region" description="Low complexity" evidence="1">
    <location>
        <begin position="18"/>
        <end position="27"/>
    </location>
</feature>
<dbReference type="Proteomes" id="UP000694920">
    <property type="component" value="Unplaced"/>
</dbReference>
<feature type="compositionally biased region" description="Basic and acidic residues" evidence="1">
    <location>
        <begin position="90"/>
        <end position="100"/>
    </location>
</feature>
<sequence>MESSTPEENPAEPVPDVAGAAEPAQPAEPEEISAELETEIHENENQDTEGASSTADDINEVENSSTDESKSIEEKLQLKKKPLTSSKTNMENKDKDGEDIRCVQIMNQEVNHGNSDLIFYRSSKELLKTIDFLESNID</sequence>
<feature type="region of interest" description="Disordered" evidence="1">
    <location>
        <begin position="1"/>
        <end position="100"/>
    </location>
</feature>
<name>A0AAJ7W0A2_CEPCN</name>
<dbReference type="RefSeq" id="XP_024939292.1">
    <property type="nucleotide sequence ID" value="XM_025083524.1"/>
</dbReference>
<evidence type="ECO:0000313" key="2">
    <source>
        <dbReference type="Proteomes" id="UP000694920"/>
    </source>
</evidence>
<evidence type="ECO:0000313" key="3">
    <source>
        <dbReference type="RefSeq" id="XP_024939292.1"/>
    </source>
</evidence>
<proteinExistence type="predicted"/>
<dbReference type="GeneID" id="107266200"/>
<organism evidence="2 3">
    <name type="scientific">Cephus cinctus</name>
    <name type="common">Wheat stem sawfly</name>
    <dbReference type="NCBI Taxonomy" id="211228"/>
    <lineage>
        <taxon>Eukaryota</taxon>
        <taxon>Metazoa</taxon>
        <taxon>Ecdysozoa</taxon>
        <taxon>Arthropoda</taxon>
        <taxon>Hexapoda</taxon>
        <taxon>Insecta</taxon>
        <taxon>Pterygota</taxon>
        <taxon>Neoptera</taxon>
        <taxon>Endopterygota</taxon>
        <taxon>Hymenoptera</taxon>
        <taxon>Cephoidea</taxon>
        <taxon>Cephidae</taxon>
        <taxon>Cephus</taxon>
    </lineage>
</organism>
<evidence type="ECO:0000256" key="1">
    <source>
        <dbReference type="SAM" id="MobiDB-lite"/>
    </source>
</evidence>
<dbReference type="AlphaFoldDB" id="A0AAJ7W0A2"/>
<feature type="compositionally biased region" description="Polar residues" evidence="1">
    <location>
        <begin position="48"/>
        <end position="66"/>
    </location>
</feature>
<gene>
    <name evidence="3" type="primary">LOC107266200</name>
</gene>
<feature type="compositionally biased region" description="Basic and acidic residues" evidence="1">
    <location>
        <begin position="67"/>
        <end position="77"/>
    </location>
</feature>
<accession>A0AAJ7W0A2</accession>